<comment type="caution">
    <text evidence="7">The sequence shown here is derived from an EMBL/GenBank/DDBJ whole genome shotgun (WGS) entry which is preliminary data.</text>
</comment>
<dbReference type="PANTHER" id="PTHR14003">
    <property type="entry name" value="TRANSCRIPTIONAL REPRESSOR PROTEIN YY"/>
    <property type="match status" value="1"/>
</dbReference>
<proteinExistence type="predicted"/>
<evidence type="ECO:0000256" key="5">
    <source>
        <dbReference type="PROSITE-ProRule" id="PRU00042"/>
    </source>
</evidence>
<organism evidence="7 8">
    <name type="scientific">Roridomyces roridus</name>
    <dbReference type="NCBI Taxonomy" id="1738132"/>
    <lineage>
        <taxon>Eukaryota</taxon>
        <taxon>Fungi</taxon>
        <taxon>Dikarya</taxon>
        <taxon>Basidiomycota</taxon>
        <taxon>Agaricomycotina</taxon>
        <taxon>Agaricomycetes</taxon>
        <taxon>Agaricomycetidae</taxon>
        <taxon>Agaricales</taxon>
        <taxon>Marasmiineae</taxon>
        <taxon>Mycenaceae</taxon>
        <taxon>Roridomyces</taxon>
    </lineage>
</organism>
<feature type="domain" description="C2H2-type" evidence="6">
    <location>
        <begin position="147"/>
        <end position="180"/>
    </location>
</feature>
<keyword evidence="4" id="KW-0862">Zinc</keyword>
<dbReference type="GO" id="GO:0000978">
    <property type="term" value="F:RNA polymerase II cis-regulatory region sequence-specific DNA binding"/>
    <property type="evidence" value="ECO:0007669"/>
    <property type="project" value="TreeGrafter"/>
</dbReference>
<dbReference type="GO" id="GO:0000981">
    <property type="term" value="F:DNA-binding transcription factor activity, RNA polymerase II-specific"/>
    <property type="evidence" value="ECO:0007669"/>
    <property type="project" value="TreeGrafter"/>
</dbReference>
<dbReference type="EMBL" id="JARKIF010000007">
    <property type="protein sequence ID" value="KAJ7634959.1"/>
    <property type="molecule type" value="Genomic_DNA"/>
</dbReference>
<accession>A0AAD7BZR8</accession>
<evidence type="ECO:0000313" key="8">
    <source>
        <dbReference type="Proteomes" id="UP001221142"/>
    </source>
</evidence>
<dbReference type="PROSITE" id="PS00028">
    <property type="entry name" value="ZINC_FINGER_C2H2_1"/>
    <property type="match status" value="2"/>
</dbReference>
<gene>
    <name evidence="7" type="ORF">FB45DRAFT_478343</name>
</gene>
<dbReference type="GO" id="GO:0008270">
    <property type="term" value="F:zinc ion binding"/>
    <property type="evidence" value="ECO:0007669"/>
    <property type="project" value="UniProtKB-KW"/>
</dbReference>
<keyword evidence="8" id="KW-1185">Reference proteome</keyword>
<dbReference type="Proteomes" id="UP001221142">
    <property type="component" value="Unassembled WGS sequence"/>
</dbReference>
<dbReference type="PROSITE" id="PS50157">
    <property type="entry name" value="ZINC_FINGER_C2H2_2"/>
    <property type="match status" value="2"/>
</dbReference>
<dbReference type="Gene3D" id="3.30.160.60">
    <property type="entry name" value="Classic Zinc Finger"/>
    <property type="match status" value="1"/>
</dbReference>
<feature type="domain" description="C2H2-type" evidence="6">
    <location>
        <begin position="119"/>
        <end position="146"/>
    </location>
</feature>
<evidence type="ECO:0000313" key="7">
    <source>
        <dbReference type="EMBL" id="KAJ7634959.1"/>
    </source>
</evidence>
<dbReference type="PANTHER" id="PTHR14003:SF19">
    <property type="entry name" value="YY2 TRANSCRIPTION FACTOR"/>
    <property type="match status" value="1"/>
</dbReference>
<protein>
    <recommendedName>
        <fullName evidence="6">C2H2-type domain-containing protein</fullName>
    </recommendedName>
</protein>
<dbReference type="AlphaFoldDB" id="A0AAD7BZR8"/>
<keyword evidence="2" id="KW-0677">Repeat</keyword>
<evidence type="ECO:0000256" key="4">
    <source>
        <dbReference type="ARBA" id="ARBA00022833"/>
    </source>
</evidence>
<reference evidence="7" key="1">
    <citation type="submission" date="2023-03" db="EMBL/GenBank/DDBJ databases">
        <title>Massive genome expansion in bonnet fungi (Mycena s.s.) driven by repeated elements and novel gene families across ecological guilds.</title>
        <authorList>
            <consortium name="Lawrence Berkeley National Laboratory"/>
            <person name="Harder C.B."/>
            <person name="Miyauchi S."/>
            <person name="Viragh M."/>
            <person name="Kuo A."/>
            <person name="Thoen E."/>
            <person name="Andreopoulos B."/>
            <person name="Lu D."/>
            <person name="Skrede I."/>
            <person name="Drula E."/>
            <person name="Henrissat B."/>
            <person name="Morin E."/>
            <person name="Kohler A."/>
            <person name="Barry K."/>
            <person name="LaButti K."/>
            <person name="Morin E."/>
            <person name="Salamov A."/>
            <person name="Lipzen A."/>
            <person name="Mereny Z."/>
            <person name="Hegedus B."/>
            <person name="Baldrian P."/>
            <person name="Stursova M."/>
            <person name="Weitz H."/>
            <person name="Taylor A."/>
            <person name="Grigoriev I.V."/>
            <person name="Nagy L.G."/>
            <person name="Martin F."/>
            <person name="Kauserud H."/>
        </authorList>
    </citation>
    <scope>NUCLEOTIDE SEQUENCE</scope>
    <source>
        <strain evidence="7">9284</strain>
    </source>
</reference>
<dbReference type="InterPro" id="IPR013087">
    <property type="entry name" value="Znf_C2H2_type"/>
</dbReference>
<name>A0AAD7BZR8_9AGAR</name>
<evidence type="ECO:0000259" key="6">
    <source>
        <dbReference type="PROSITE" id="PS50157"/>
    </source>
</evidence>
<dbReference type="GO" id="GO:0000785">
    <property type="term" value="C:chromatin"/>
    <property type="evidence" value="ECO:0007669"/>
    <property type="project" value="TreeGrafter"/>
</dbReference>
<dbReference type="GO" id="GO:0005667">
    <property type="term" value="C:transcription regulator complex"/>
    <property type="evidence" value="ECO:0007669"/>
    <property type="project" value="TreeGrafter"/>
</dbReference>
<dbReference type="SMART" id="SM00355">
    <property type="entry name" value="ZnF_C2H2"/>
    <property type="match status" value="2"/>
</dbReference>
<evidence type="ECO:0000256" key="2">
    <source>
        <dbReference type="ARBA" id="ARBA00022737"/>
    </source>
</evidence>
<sequence length="249" mass="27995">MAHNFSFAPQFSQEAVERYPSLTSALGNYYPGLSAASSFVVKEAPEFYDFAPLLPSPNVHPSLEFAPYNDPYLALPQCLDNLTLATTLPLTSPLLLPPDSPRTPKETTALRRRKFIKTHPCDRCYRIFSTGAELRSHSFFHAGEKRFSCDFPGCFKEFGIKVNLARHMQGMHKFHKDDPPQTATTKVSVAHCEAAPFPVHPDTTPAQFTWDYQESGISADQVQPRPRAVRKRQQVEVVTHPIVGYSLRC</sequence>
<dbReference type="InterPro" id="IPR036236">
    <property type="entry name" value="Znf_C2H2_sf"/>
</dbReference>
<dbReference type="GO" id="GO:0031519">
    <property type="term" value="C:PcG protein complex"/>
    <property type="evidence" value="ECO:0007669"/>
    <property type="project" value="TreeGrafter"/>
</dbReference>
<evidence type="ECO:0000256" key="3">
    <source>
        <dbReference type="ARBA" id="ARBA00022771"/>
    </source>
</evidence>
<keyword evidence="3 5" id="KW-0863">Zinc-finger</keyword>
<dbReference type="SUPFAM" id="SSF57667">
    <property type="entry name" value="beta-beta-alpha zinc fingers"/>
    <property type="match status" value="1"/>
</dbReference>
<evidence type="ECO:0000256" key="1">
    <source>
        <dbReference type="ARBA" id="ARBA00022723"/>
    </source>
</evidence>
<keyword evidence="1" id="KW-0479">Metal-binding</keyword>